<comment type="caution">
    <text evidence="1">The sequence shown here is derived from an EMBL/GenBank/DDBJ whole genome shotgun (WGS) entry which is preliminary data.</text>
</comment>
<dbReference type="EMBL" id="QMEY01000009">
    <property type="protein sequence ID" value="RBQ18024.1"/>
    <property type="molecule type" value="Genomic_DNA"/>
</dbReference>
<protein>
    <submittedName>
        <fullName evidence="1">Uncharacterized protein</fullName>
    </submittedName>
</protein>
<organism evidence="1 2">
    <name type="scientific">Spongiactinospora rosea</name>
    <dbReference type="NCBI Taxonomy" id="2248750"/>
    <lineage>
        <taxon>Bacteria</taxon>
        <taxon>Bacillati</taxon>
        <taxon>Actinomycetota</taxon>
        <taxon>Actinomycetes</taxon>
        <taxon>Streptosporangiales</taxon>
        <taxon>Streptosporangiaceae</taxon>
        <taxon>Spongiactinospora</taxon>
    </lineage>
</organism>
<proteinExistence type="predicted"/>
<evidence type="ECO:0000313" key="2">
    <source>
        <dbReference type="Proteomes" id="UP000253303"/>
    </source>
</evidence>
<accession>A0A366LXI9</accession>
<dbReference type="Proteomes" id="UP000253303">
    <property type="component" value="Unassembled WGS sequence"/>
</dbReference>
<keyword evidence="2" id="KW-1185">Reference proteome</keyword>
<sequence length="78" mass="8930">MTKLSCECGRSIRIFGEIPNPLEWKIISDSDFDRFQGAVDAEDVYRACISMFRCHGCGRLWVYWGGFEGTPVCYRPEG</sequence>
<gene>
    <name evidence="1" type="ORF">DP939_21880</name>
</gene>
<evidence type="ECO:0000313" key="1">
    <source>
        <dbReference type="EMBL" id="RBQ18024.1"/>
    </source>
</evidence>
<reference evidence="1 2" key="1">
    <citation type="submission" date="2018-06" db="EMBL/GenBank/DDBJ databases">
        <title>Sphaerisporangium craniellae sp. nov., isolated from a marine sponge in the South China Sea.</title>
        <authorList>
            <person name="Li L."/>
        </authorList>
    </citation>
    <scope>NUCLEOTIDE SEQUENCE [LARGE SCALE GENOMIC DNA]</scope>
    <source>
        <strain evidence="1 2">LHW63015</strain>
    </source>
</reference>
<name>A0A366LXI9_9ACTN</name>
<dbReference type="AlphaFoldDB" id="A0A366LXI9"/>